<dbReference type="PROSITE" id="PS50928">
    <property type="entry name" value="ABC_TM1"/>
    <property type="match status" value="1"/>
</dbReference>
<keyword evidence="4" id="KW-0997">Cell inner membrane</keyword>
<evidence type="ECO:0000256" key="3">
    <source>
        <dbReference type="ARBA" id="ARBA00022475"/>
    </source>
</evidence>
<gene>
    <name evidence="10" type="primary">phnV_6</name>
    <name evidence="10" type="ORF">SDC9_150873</name>
</gene>
<evidence type="ECO:0000256" key="8">
    <source>
        <dbReference type="SAM" id="Phobius"/>
    </source>
</evidence>
<feature type="transmembrane region" description="Helical" evidence="8">
    <location>
        <begin position="72"/>
        <end position="88"/>
    </location>
</feature>
<dbReference type="Pfam" id="PF00528">
    <property type="entry name" value="BPD_transp_1"/>
    <property type="match status" value="1"/>
</dbReference>
<evidence type="ECO:0000256" key="5">
    <source>
        <dbReference type="ARBA" id="ARBA00022692"/>
    </source>
</evidence>
<keyword evidence="3" id="KW-1003">Cell membrane</keyword>
<dbReference type="Gene3D" id="1.10.3720.10">
    <property type="entry name" value="MetI-like"/>
    <property type="match status" value="1"/>
</dbReference>
<reference evidence="10" key="1">
    <citation type="submission" date="2019-08" db="EMBL/GenBank/DDBJ databases">
        <authorList>
            <person name="Kucharzyk K."/>
            <person name="Murdoch R.W."/>
            <person name="Higgins S."/>
            <person name="Loffler F."/>
        </authorList>
    </citation>
    <scope>NUCLEOTIDE SEQUENCE</scope>
</reference>
<evidence type="ECO:0000256" key="4">
    <source>
        <dbReference type="ARBA" id="ARBA00022519"/>
    </source>
</evidence>
<protein>
    <submittedName>
        <fullName evidence="10">Putative 2-aminoethylphosphonate transport system permease protein PhnV</fullName>
    </submittedName>
</protein>
<keyword evidence="5 8" id="KW-0812">Transmembrane</keyword>
<keyword evidence="2" id="KW-0813">Transport</keyword>
<organism evidence="10">
    <name type="scientific">bioreactor metagenome</name>
    <dbReference type="NCBI Taxonomy" id="1076179"/>
    <lineage>
        <taxon>unclassified sequences</taxon>
        <taxon>metagenomes</taxon>
        <taxon>ecological metagenomes</taxon>
    </lineage>
</organism>
<name>A0A645EQV4_9ZZZZ</name>
<feature type="transmembrane region" description="Helical" evidence="8">
    <location>
        <begin position="136"/>
        <end position="158"/>
    </location>
</feature>
<proteinExistence type="predicted"/>
<feature type="transmembrane region" description="Helical" evidence="8">
    <location>
        <begin position="47"/>
        <end position="66"/>
    </location>
</feature>
<dbReference type="PANTHER" id="PTHR43357:SF3">
    <property type="entry name" value="FE(3+)-TRANSPORT SYSTEM PERMEASE PROTEIN FBPB 2"/>
    <property type="match status" value="1"/>
</dbReference>
<evidence type="ECO:0000256" key="1">
    <source>
        <dbReference type="ARBA" id="ARBA00004429"/>
    </source>
</evidence>
<dbReference type="GO" id="GO:0005886">
    <property type="term" value="C:plasma membrane"/>
    <property type="evidence" value="ECO:0007669"/>
    <property type="project" value="UniProtKB-SubCell"/>
</dbReference>
<evidence type="ECO:0000256" key="6">
    <source>
        <dbReference type="ARBA" id="ARBA00022989"/>
    </source>
</evidence>
<feature type="domain" description="ABC transmembrane type-1" evidence="9">
    <location>
        <begin position="9"/>
        <end position="199"/>
    </location>
</feature>
<evidence type="ECO:0000313" key="10">
    <source>
        <dbReference type="EMBL" id="MPN03642.1"/>
    </source>
</evidence>
<dbReference type="InterPro" id="IPR000515">
    <property type="entry name" value="MetI-like"/>
</dbReference>
<keyword evidence="7 8" id="KW-0472">Membrane</keyword>
<dbReference type="PANTHER" id="PTHR43357">
    <property type="entry name" value="INNER MEMBRANE ABC TRANSPORTER PERMEASE PROTEIN YDCV"/>
    <property type="match status" value="1"/>
</dbReference>
<dbReference type="SUPFAM" id="SSF161098">
    <property type="entry name" value="MetI-like"/>
    <property type="match status" value="1"/>
</dbReference>
<feature type="transmembrane region" description="Helical" evidence="8">
    <location>
        <begin position="12"/>
        <end position="35"/>
    </location>
</feature>
<evidence type="ECO:0000259" key="9">
    <source>
        <dbReference type="PROSITE" id="PS50928"/>
    </source>
</evidence>
<accession>A0A645EQV4</accession>
<dbReference type="EMBL" id="VSSQ01049570">
    <property type="protein sequence ID" value="MPN03642.1"/>
    <property type="molecule type" value="Genomic_DNA"/>
</dbReference>
<comment type="subcellular location">
    <subcellularLocation>
        <location evidence="1">Cell inner membrane</location>
        <topology evidence="1">Multi-pass membrane protein</topology>
    </subcellularLocation>
</comment>
<comment type="caution">
    <text evidence="10">The sequence shown here is derived from an EMBL/GenBank/DDBJ whole genome shotgun (WGS) entry which is preliminary data.</text>
</comment>
<dbReference type="InterPro" id="IPR035906">
    <property type="entry name" value="MetI-like_sf"/>
</dbReference>
<evidence type="ECO:0000256" key="7">
    <source>
        <dbReference type="ARBA" id="ARBA00023136"/>
    </source>
</evidence>
<feature type="transmembrane region" description="Helical" evidence="8">
    <location>
        <begin position="178"/>
        <end position="200"/>
    </location>
</feature>
<keyword evidence="6 8" id="KW-1133">Transmembrane helix</keyword>
<evidence type="ECO:0000256" key="2">
    <source>
        <dbReference type="ARBA" id="ARBA00022448"/>
    </source>
</evidence>
<dbReference type="AlphaFoldDB" id="A0A645EQV4"/>
<dbReference type="GO" id="GO:0055085">
    <property type="term" value="P:transmembrane transport"/>
    <property type="evidence" value="ECO:0007669"/>
    <property type="project" value="InterPro"/>
</dbReference>
<sequence>MLAKDNSVIRNTYLFGLVAIAIIVIIGVLISYLTVRKKNFFTHLLDTLTMFPYIIPGSVLGISFLFGFNKKPLLLSGTAAIMIIAFAIRRMPYTIRSSTAIIGQISPSVEEAAISLGASEIKSFTKITVPMMLPGVLAGAIMSWITVISELSSSIILYTTKTKTLTVSIYTEVIRGNYGNASAYSTVLTLTAIVSLLLFFKISGKREISI</sequence>
<dbReference type="CDD" id="cd06261">
    <property type="entry name" value="TM_PBP2"/>
    <property type="match status" value="1"/>
</dbReference>